<dbReference type="RefSeq" id="WP_149841590.1">
    <property type="nucleotide sequence ID" value="NZ_VUOC01000004.1"/>
</dbReference>
<gene>
    <name evidence="4" type="ORF">F0L74_30115</name>
</gene>
<dbReference type="InterPro" id="IPR013974">
    <property type="entry name" value="SAF"/>
</dbReference>
<dbReference type="SMART" id="SM00858">
    <property type="entry name" value="SAF"/>
    <property type="match status" value="1"/>
</dbReference>
<keyword evidence="5" id="KW-1185">Reference proteome</keyword>
<organism evidence="4 5">
    <name type="scientific">Chitinophaga agrisoli</name>
    <dbReference type="NCBI Taxonomy" id="2607653"/>
    <lineage>
        <taxon>Bacteria</taxon>
        <taxon>Pseudomonadati</taxon>
        <taxon>Bacteroidota</taxon>
        <taxon>Chitinophagia</taxon>
        <taxon>Chitinophagales</taxon>
        <taxon>Chitinophagaceae</taxon>
        <taxon>Chitinophaga</taxon>
    </lineage>
</organism>
<evidence type="ECO:0000313" key="4">
    <source>
        <dbReference type="EMBL" id="KAA2240412.1"/>
    </source>
</evidence>
<protein>
    <submittedName>
        <fullName evidence="4">Altronate dehydratase</fullName>
    </submittedName>
</protein>
<dbReference type="InterPro" id="IPR007392">
    <property type="entry name" value="GD_AH_second"/>
</dbReference>
<comment type="similarity">
    <text evidence="1">Belongs to the UxaA family.</text>
</comment>
<dbReference type="Pfam" id="PF20629">
    <property type="entry name" value="GD_AH_C"/>
    <property type="match status" value="1"/>
</dbReference>
<dbReference type="GO" id="GO:0016829">
    <property type="term" value="F:lyase activity"/>
    <property type="evidence" value="ECO:0007669"/>
    <property type="project" value="UniProtKB-KW"/>
</dbReference>
<dbReference type="GO" id="GO:0019698">
    <property type="term" value="P:D-galacturonate catabolic process"/>
    <property type="evidence" value="ECO:0007669"/>
    <property type="project" value="TreeGrafter"/>
</dbReference>
<dbReference type="InterPro" id="IPR052172">
    <property type="entry name" value="UxaA_altronate/galactarate_dh"/>
</dbReference>
<dbReference type="Proteomes" id="UP000324611">
    <property type="component" value="Unassembled WGS sequence"/>
</dbReference>
<dbReference type="Pfam" id="PF04295">
    <property type="entry name" value="GD_AH_second"/>
    <property type="match status" value="1"/>
</dbReference>
<evidence type="ECO:0000259" key="3">
    <source>
        <dbReference type="SMART" id="SM00858"/>
    </source>
</evidence>
<dbReference type="Pfam" id="PF08666">
    <property type="entry name" value="SAF"/>
    <property type="match status" value="1"/>
</dbReference>
<evidence type="ECO:0000256" key="1">
    <source>
        <dbReference type="ARBA" id="ARBA00010986"/>
    </source>
</evidence>
<dbReference type="Gene3D" id="2.30.130.110">
    <property type="match status" value="1"/>
</dbReference>
<sequence>MNTYLQIHPDDNVLVALQDLPAGTPIQFNGTSLELTKDVPAKHKFLLTDLKADEAITMYGVLVGKANEPLHKGDLITTGNIRHDTSAFHEKDDSIQWQAPDVSSWKNRTFNGYPRKDGQVGTRNYWLVIPMVFCENRNVGVIKTAFEKGLGFAPPEMYNEQVNDLVNLYKNGNLDAIKTYEPASVTAAAKKNNVFSNIDGIKFLIHEGGCGGTKQDAEALCALLAGYIHHSNVAGATILSLGCQHAQVSILQTALKKLNPSFDKPVLVFEQQKSKSEFDMLSTAIKETFLALVEANKIERQPAPLSKLVIGLECGGSDGFSGISANPAVGHTSDLLVALGGTSILSEFPELCGVEQELINRCVTENASDKFIRIMRAYESQAESVGSGFYQNPSPGNIKDGLITDAIKSAGAAKKGGTSPVVDVLDYTEYVTKPGLNLLCTPGNDVESTSAEVGSGANVVLFTTGLGTPTGNPIAPVVKLATNTKLAQRMPDIIDINTGGIISGEKSIAAMGEEILEYVIKTASGEATTKAEQLHQDDFIPWKRGVSL</sequence>
<dbReference type="AlphaFoldDB" id="A0A5B2VQ85"/>
<comment type="caution">
    <text evidence="4">The sequence shown here is derived from an EMBL/GenBank/DDBJ whole genome shotgun (WGS) entry which is preliminary data.</text>
</comment>
<evidence type="ECO:0000256" key="2">
    <source>
        <dbReference type="ARBA" id="ARBA00023239"/>
    </source>
</evidence>
<accession>A0A5B2VQ85</accession>
<dbReference type="PANTHER" id="PTHR30536:SF5">
    <property type="entry name" value="ALTRONATE DEHYDRATASE"/>
    <property type="match status" value="1"/>
</dbReference>
<dbReference type="InterPro" id="IPR044144">
    <property type="entry name" value="SAF_UxaA/GarD"/>
</dbReference>
<proteinExistence type="inferred from homology"/>
<name>A0A5B2VQ85_9BACT</name>
<dbReference type="InterPro" id="IPR048332">
    <property type="entry name" value="GD_AH_C"/>
</dbReference>
<reference evidence="4 5" key="1">
    <citation type="submission" date="2019-09" db="EMBL/GenBank/DDBJ databases">
        <title>Chitinophaga ginsengihumi sp. nov., isolated from soil of ginseng rhizosphere.</title>
        <authorList>
            <person name="Lee J."/>
        </authorList>
    </citation>
    <scope>NUCLEOTIDE SEQUENCE [LARGE SCALE GENOMIC DNA]</scope>
    <source>
        <strain evidence="4 5">BN140078</strain>
    </source>
</reference>
<dbReference type="PANTHER" id="PTHR30536">
    <property type="entry name" value="ALTRONATE/GALACTARATE DEHYDRATASE"/>
    <property type="match status" value="1"/>
</dbReference>
<feature type="domain" description="SAF" evidence="3">
    <location>
        <begin position="11"/>
        <end position="82"/>
    </location>
</feature>
<evidence type="ECO:0000313" key="5">
    <source>
        <dbReference type="Proteomes" id="UP000324611"/>
    </source>
</evidence>
<reference evidence="4 5" key="2">
    <citation type="submission" date="2019-09" db="EMBL/GenBank/DDBJ databases">
        <authorList>
            <person name="Jin C."/>
        </authorList>
    </citation>
    <scope>NUCLEOTIDE SEQUENCE [LARGE SCALE GENOMIC DNA]</scope>
    <source>
        <strain evidence="4 5">BN140078</strain>
    </source>
</reference>
<dbReference type="CDD" id="cd11613">
    <property type="entry name" value="SAF_AH_GD"/>
    <property type="match status" value="1"/>
</dbReference>
<keyword evidence="2" id="KW-0456">Lyase</keyword>
<dbReference type="EMBL" id="VUOC01000004">
    <property type="protein sequence ID" value="KAA2240412.1"/>
    <property type="molecule type" value="Genomic_DNA"/>
</dbReference>